<keyword evidence="2" id="KW-1185">Reference proteome</keyword>
<gene>
    <name evidence="1" type="ORF">PSYICH_LOCUS1250</name>
</gene>
<dbReference type="Proteomes" id="UP001153636">
    <property type="component" value="Chromosome 1"/>
</dbReference>
<protein>
    <submittedName>
        <fullName evidence="1">Uncharacterized protein</fullName>
    </submittedName>
</protein>
<dbReference type="OrthoDB" id="6769807at2759"/>
<evidence type="ECO:0000313" key="2">
    <source>
        <dbReference type="Proteomes" id="UP001153636"/>
    </source>
</evidence>
<sequence length="106" mass="12190">MVSTDDILNLKKWWPPLYKKIVLSDDSKGKKIPKEQKLSFTPSQFYEFSYSSEHPGKVVTNTFIGGIMKNSFDLLQCRQLKICISSIPQAYPAGNVPMNKKKTRQY</sequence>
<dbReference type="EMBL" id="OV651813">
    <property type="protein sequence ID" value="CAH1099361.1"/>
    <property type="molecule type" value="Genomic_DNA"/>
</dbReference>
<reference evidence="1" key="1">
    <citation type="submission" date="2022-01" db="EMBL/GenBank/DDBJ databases">
        <authorList>
            <person name="King R."/>
        </authorList>
    </citation>
    <scope>NUCLEOTIDE SEQUENCE</scope>
</reference>
<proteinExistence type="predicted"/>
<name>A0A9P0CDN8_9CUCU</name>
<organism evidence="1 2">
    <name type="scientific">Psylliodes chrysocephalus</name>
    <dbReference type="NCBI Taxonomy" id="3402493"/>
    <lineage>
        <taxon>Eukaryota</taxon>
        <taxon>Metazoa</taxon>
        <taxon>Ecdysozoa</taxon>
        <taxon>Arthropoda</taxon>
        <taxon>Hexapoda</taxon>
        <taxon>Insecta</taxon>
        <taxon>Pterygota</taxon>
        <taxon>Neoptera</taxon>
        <taxon>Endopterygota</taxon>
        <taxon>Coleoptera</taxon>
        <taxon>Polyphaga</taxon>
        <taxon>Cucujiformia</taxon>
        <taxon>Chrysomeloidea</taxon>
        <taxon>Chrysomelidae</taxon>
        <taxon>Galerucinae</taxon>
        <taxon>Alticini</taxon>
        <taxon>Psylliodes</taxon>
    </lineage>
</organism>
<evidence type="ECO:0000313" key="1">
    <source>
        <dbReference type="EMBL" id="CAH1099361.1"/>
    </source>
</evidence>
<accession>A0A9P0CDN8</accession>
<dbReference type="AlphaFoldDB" id="A0A9P0CDN8"/>